<proteinExistence type="predicted"/>
<organism evidence="1 2">
    <name type="scientific">Actinomyces naeslundii</name>
    <dbReference type="NCBI Taxonomy" id="1655"/>
    <lineage>
        <taxon>Bacteria</taxon>
        <taxon>Bacillati</taxon>
        <taxon>Actinomycetota</taxon>
        <taxon>Actinomycetes</taxon>
        <taxon>Actinomycetales</taxon>
        <taxon>Actinomycetaceae</taxon>
        <taxon>Actinomyces</taxon>
    </lineage>
</organism>
<dbReference type="AlphaFoldDB" id="A0AA47FEX9"/>
<reference evidence="1" key="1">
    <citation type="submission" date="2022-11" db="EMBL/GenBank/DDBJ databases">
        <title>Dental biofilm bacteria. Genome sequencing and assembly.</title>
        <authorList>
            <person name="Robertsson C."/>
        </authorList>
    </citation>
    <scope>NUCLEOTIDE SEQUENCE</scope>
    <source>
        <strain evidence="1">CW</strain>
    </source>
</reference>
<dbReference type="Proteomes" id="UP001163127">
    <property type="component" value="Chromosome"/>
</dbReference>
<evidence type="ECO:0000313" key="2">
    <source>
        <dbReference type="Proteomes" id="UP001163127"/>
    </source>
</evidence>
<gene>
    <name evidence="1" type="ORF">OFA60_07460</name>
</gene>
<sequence>MDDPIIARSALKHGLSEADILHAYHHPIRAWDMGDGFTMLLGANRAALVDWLHSRHHHDRHRPRHACPREVSEVMTMPRTVDEILAHADELAARFESYEPVEADEVDVAALAALRDAVAEQAQAERHVLDAIRSARDAGMSWAAIGNMVGTSGEAARQRYQPLVA</sequence>
<evidence type="ECO:0000313" key="1">
    <source>
        <dbReference type="EMBL" id="WAL41917.1"/>
    </source>
</evidence>
<dbReference type="EMBL" id="CP113787">
    <property type="protein sequence ID" value="WAL41917.1"/>
    <property type="molecule type" value="Genomic_DNA"/>
</dbReference>
<protein>
    <submittedName>
        <fullName evidence="1">Uncharacterized protein</fullName>
    </submittedName>
</protein>
<dbReference type="RefSeq" id="WP_256700463.1">
    <property type="nucleotide sequence ID" value="NZ_CP113787.1"/>
</dbReference>
<accession>A0AA47FEX9</accession>
<name>A0AA47FEX9_ACTNA</name>